<dbReference type="InterPro" id="IPR003710">
    <property type="entry name" value="ApbA"/>
</dbReference>
<dbReference type="InterPro" id="IPR051402">
    <property type="entry name" value="KPR-Related"/>
</dbReference>
<name>A0A2U3KAX1_9BACT</name>
<dbReference type="InterPro" id="IPR013328">
    <property type="entry name" value="6PGD_dom2"/>
</dbReference>
<gene>
    <name evidence="12" type="ORF">SBA1_1650001</name>
</gene>
<evidence type="ECO:0000313" key="12">
    <source>
        <dbReference type="EMBL" id="SPF36799.1"/>
    </source>
</evidence>
<evidence type="ECO:0000259" key="11">
    <source>
        <dbReference type="Pfam" id="PF08546"/>
    </source>
</evidence>
<feature type="domain" description="Ketopantoate reductase N-terminal" evidence="10">
    <location>
        <begin position="4"/>
        <end position="148"/>
    </location>
</feature>
<evidence type="ECO:0000256" key="2">
    <source>
        <dbReference type="ARBA" id="ARBA00007870"/>
    </source>
</evidence>
<organism evidence="12 13">
    <name type="scientific">Candidatus Sulfotelmatobacter kueseliae</name>
    <dbReference type="NCBI Taxonomy" id="2042962"/>
    <lineage>
        <taxon>Bacteria</taxon>
        <taxon>Pseudomonadati</taxon>
        <taxon>Acidobacteriota</taxon>
        <taxon>Terriglobia</taxon>
        <taxon>Terriglobales</taxon>
        <taxon>Candidatus Korobacteraceae</taxon>
        <taxon>Candidatus Sulfotelmatobacter</taxon>
    </lineage>
</organism>
<comment type="catalytic activity">
    <reaction evidence="8 9">
        <text>(R)-pantoate + NADP(+) = 2-dehydropantoate + NADPH + H(+)</text>
        <dbReference type="Rhea" id="RHEA:16233"/>
        <dbReference type="ChEBI" id="CHEBI:11561"/>
        <dbReference type="ChEBI" id="CHEBI:15378"/>
        <dbReference type="ChEBI" id="CHEBI:15980"/>
        <dbReference type="ChEBI" id="CHEBI:57783"/>
        <dbReference type="ChEBI" id="CHEBI:58349"/>
        <dbReference type="EC" id="1.1.1.169"/>
    </reaction>
</comment>
<dbReference type="GO" id="GO:0015940">
    <property type="term" value="P:pantothenate biosynthetic process"/>
    <property type="evidence" value="ECO:0007669"/>
    <property type="project" value="UniProtKB-UniPathway"/>
</dbReference>
<dbReference type="NCBIfam" id="TIGR00745">
    <property type="entry name" value="apbA_panE"/>
    <property type="match status" value="1"/>
</dbReference>
<dbReference type="GO" id="GO:0005737">
    <property type="term" value="C:cytoplasm"/>
    <property type="evidence" value="ECO:0007669"/>
    <property type="project" value="TreeGrafter"/>
</dbReference>
<dbReference type="Pfam" id="PF08546">
    <property type="entry name" value="ApbA_C"/>
    <property type="match status" value="1"/>
</dbReference>
<evidence type="ECO:0000256" key="3">
    <source>
        <dbReference type="ARBA" id="ARBA00013014"/>
    </source>
</evidence>
<sequence length="322" mass="34818">MKRVCIVGCGAIGSLYAAHLARVAEVWAFVRREDHAQALSREGLRVSGKHEFHASLKATTKRDELPECDLAIVATKATQVVDSMALVGSRFDRGAVLSAQNGLGSEEIVADHTRGQVIRGTTFMSGTKHSDTHVQLELDTATWIGPFEPCNTPFNVVQETADLIKAGGLKAEALSDARPAQWSKLIFNASVNGAAALTGLPHSPHFANQSQLSSLGHLLHELIDEGRRVAAAAGVKLHEDPWEMNKIGAMTNHPPSMLYDVRHQLPTEVDFLSGAIAREAQRYGVPAPLHTAVFRLIKGKEASWNFKDENHAVATHGKGTSH</sequence>
<dbReference type="InterPro" id="IPR013332">
    <property type="entry name" value="KPR_N"/>
</dbReference>
<reference evidence="13" key="1">
    <citation type="submission" date="2018-02" db="EMBL/GenBank/DDBJ databases">
        <authorList>
            <person name="Hausmann B."/>
        </authorList>
    </citation>
    <scope>NUCLEOTIDE SEQUENCE [LARGE SCALE GENOMIC DNA]</scope>
    <source>
        <strain evidence="13">Peat soil MAG SbA1</strain>
    </source>
</reference>
<evidence type="ECO:0000256" key="5">
    <source>
        <dbReference type="ARBA" id="ARBA00022857"/>
    </source>
</evidence>
<dbReference type="InterPro" id="IPR013752">
    <property type="entry name" value="KPA_reductase"/>
</dbReference>
<accession>A0A2U3KAX1</accession>
<dbReference type="Gene3D" id="3.40.50.720">
    <property type="entry name" value="NAD(P)-binding Rossmann-like Domain"/>
    <property type="match status" value="1"/>
</dbReference>
<dbReference type="AlphaFoldDB" id="A0A2U3KAX1"/>
<feature type="domain" description="Ketopantoate reductase C-terminal" evidence="11">
    <location>
        <begin position="177"/>
        <end position="301"/>
    </location>
</feature>
<evidence type="ECO:0000256" key="4">
    <source>
        <dbReference type="ARBA" id="ARBA00019465"/>
    </source>
</evidence>
<dbReference type="Pfam" id="PF02558">
    <property type="entry name" value="ApbA"/>
    <property type="match status" value="1"/>
</dbReference>
<proteinExistence type="inferred from homology"/>
<dbReference type="InterPro" id="IPR008927">
    <property type="entry name" value="6-PGluconate_DH-like_C_sf"/>
</dbReference>
<dbReference type="InterPro" id="IPR036291">
    <property type="entry name" value="NAD(P)-bd_dom_sf"/>
</dbReference>
<dbReference type="OrthoDB" id="247668at2"/>
<comment type="similarity">
    <text evidence="2 9">Belongs to the ketopantoate reductase family.</text>
</comment>
<keyword evidence="9" id="KW-0566">Pantothenate biosynthesis</keyword>
<dbReference type="GO" id="GO:0008677">
    <property type="term" value="F:2-dehydropantoate 2-reductase activity"/>
    <property type="evidence" value="ECO:0007669"/>
    <property type="project" value="UniProtKB-EC"/>
</dbReference>
<dbReference type="SUPFAM" id="SSF48179">
    <property type="entry name" value="6-phosphogluconate dehydrogenase C-terminal domain-like"/>
    <property type="match status" value="1"/>
</dbReference>
<evidence type="ECO:0000256" key="1">
    <source>
        <dbReference type="ARBA" id="ARBA00004994"/>
    </source>
</evidence>
<evidence type="ECO:0000256" key="7">
    <source>
        <dbReference type="ARBA" id="ARBA00032024"/>
    </source>
</evidence>
<evidence type="ECO:0000256" key="8">
    <source>
        <dbReference type="ARBA" id="ARBA00048793"/>
    </source>
</evidence>
<dbReference type="PANTHER" id="PTHR21708:SF26">
    <property type="entry name" value="2-DEHYDROPANTOATE 2-REDUCTASE"/>
    <property type="match status" value="1"/>
</dbReference>
<keyword evidence="6 9" id="KW-0560">Oxidoreductase</keyword>
<keyword evidence="5 9" id="KW-0521">NADP</keyword>
<dbReference type="EC" id="1.1.1.169" evidence="3 9"/>
<dbReference type="EMBL" id="OMOD01000074">
    <property type="protein sequence ID" value="SPF36799.1"/>
    <property type="molecule type" value="Genomic_DNA"/>
</dbReference>
<evidence type="ECO:0000259" key="10">
    <source>
        <dbReference type="Pfam" id="PF02558"/>
    </source>
</evidence>
<dbReference type="PANTHER" id="PTHR21708">
    <property type="entry name" value="PROBABLE 2-DEHYDROPANTOATE 2-REDUCTASE"/>
    <property type="match status" value="1"/>
</dbReference>
<dbReference type="Gene3D" id="1.10.1040.10">
    <property type="entry name" value="N-(1-d-carboxylethyl)-l-norvaline Dehydrogenase, domain 2"/>
    <property type="match status" value="1"/>
</dbReference>
<evidence type="ECO:0000313" key="13">
    <source>
        <dbReference type="Proteomes" id="UP000238701"/>
    </source>
</evidence>
<dbReference type="SUPFAM" id="SSF51735">
    <property type="entry name" value="NAD(P)-binding Rossmann-fold domains"/>
    <property type="match status" value="1"/>
</dbReference>
<evidence type="ECO:0000256" key="9">
    <source>
        <dbReference type="RuleBase" id="RU362068"/>
    </source>
</evidence>
<dbReference type="UniPathway" id="UPA00028">
    <property type="reaction ID" value="UER00004"/>
</dbReference>
<comment type="function">
    <text evidence="9">Catalyzes the NADPH-dependent reduction of ketopantoate into pantoic acid.</text>
</comment>
<evidence type="ECO:0000256" key="6">
    <source>
        <dbReference type="ARBA" id="ARBA00023002"/>
    </source>
</evidence>
<protein>
    <recommendedName>
        <fullName evidence="4 9">2-dehydropantoate 2-reductase</fullName>
        <ecNumber evidence="3 9">1.1.1.169</ecNumber>
    </recommendedName>
    <alternativeName>
        <fullName evidence="7 9">Ketopantoate reductase</fullName>
    </alternativeName>
</protein>
<comment type="pathway">
    <text evidence="1 9">Cofactor biosynthesis; (R)-pantothenate biosynthesis; (R)-pantoate from 3-methyl-2-oxobutanoate: step 2/2.</text>
</comment>
<dbReference type="Proteomes" id="UP000238701">
    <property type="component" value="Unassembled WGS sequence"/>
</dbReference>